<organism evidence="4 5">
    <name type="scientific">Paraglaciecola arctica BSs20135</name>
    <dbReference type="NCBI Taxonomy" id="493475"/>
    <lineage>
        <taxon>Bacteria</taxon>
        <taxon>Pseudomonadati</taxon>
        <taxon>Pseudomonadota</taxon>
        <taxon>Gammaproteobacteria</taxon>
        <taxon>Alteromonadales</taxon>
        <taxon>Alteromonadaceae</taxon>
        <taxon>Paraglaciecola</taxon>
    </lineage>
</organism>
<dbReference type="InterPro" id="IPR002925">
    <property type="entry name" value="Dienelactn_hydro"/>
</dbReference>
<feature type="signal peptide" evidence="2">
    <location>
        <begin position="1"/>
        <end position="20"/>
    </location>
</feature>
<dbReference type="PANTHER" id="PTHR22946">
    <property type="entry name" value="DIENELACTONE HYDROLASE DOMAIN-CONTAINING PROTEIN-RELATED"/>
    <property type="match status" value="1"/>
</dbReference>
<evidence type="ECO:0000259" key="3">
    <source>
        <dbReference type="Pfam" id="PF01738"/>
    </source>
</evidence>
<keyword evidence="2" id="KW-0732">Signal</keyword>
<proteinExistence type="predicted"/>
<dbReference type="InterPro" id="IPR029058">
    <property type="entry name" value="AB_hydrolase_fold"/>
</dbReference>
<dbReference type="Gene3D" id="3.40.50.1820">
    <property type="entry name" value="alpha/beta hydrolase"/>
    <property type="match status" value="1"/>
</dbReference>
<sequence>MNKFWLYLALAFVTTTTMFACSPDNKNQDSAHNVKDNRASLEQTIEQGSTADWIKQAKEHAQQTVTAKSLEQMKQELLPHERVFIPEHGQAPYPVVLFLHGCSGATATHEQDWAKRYNEIGVAVIAIDSYAGRSTDWNDACNFTKMTPWERSGDIAVIIDSLKDRDFADPTQVYLTGFSHGALTIWSFLEQLSHNETPLSLTQLPEHNYQNVIKGSFLFYGSCPTEWTVNINTLMLLGDADRYIDESVCQNYAKIHPSNAGNFELVVYPDVTHTFDHAKPNQANVEAGSRYNEAATLDAWHRIKTIIEADSNAQ</sequence>
<gene>
    <name evidence="4" type="ORF">GARC_4043</name>
</gene>
<accession>K6ZC32</accession>
<feature type="domain" description="Dienelactone hydrolase" evidence="3">
    <location>
        <begin position="212"/>
        <end position="306"/>
    </location>
</feature>
<evidence type="ECO:0000313" key="4">
    <source>
        <dbReference type="EMBL" id="GAC20990.1"/>
    </source>
</evidence>
<dbReference type="OrthoDB" id="9765647at2"/>
<dbReference type="STRING" id="493475.GARC_4043"/>
<dbReference type="Pfam" id="PF01738">
    <property type="entry name" value="DLH"/>
    <property type="match status" value="1"/>
</dbReference>
<reference evidence="4 5" key="1">
    <citation type="journal article" date="2017" name="Antonie Van Leeuwenhoek">
        <title>Rhizobium rhizosphaerae sp. nov., a novel species isolated from rice rhizosphere.</title>
        <authorList>
            <person name="Zhao J.J."/>
            <person name="Zhang J."/>
            <person name="Zhang R.J."/>
            <person name="Zhang C.W."/>
            <person name="Yin H.Q."/>
            <person name="Zhang X.X."/>
        </authorList>
    </citation>
    <scope>NUCLEOTIDE SEQUENCE [LARGE SCALE GENOMIC DNA]</scope>
    <source>
        <strain evidence="4 5">BSs20135</strain>
    </source>
</reference>
<keyword evidence="5" id="KW-1185">Reference proteome</keyword>
<comment type="caution">
    <text evidence="4">The sequence shown here is derived from an EMBL/GenBank/DDBJ whole genome shotgun (WGS) entry which is preliminary data.</text>
</comment>
<dbReference type="Proteomes" id="UP000006327">
    <property type="component" value="Unassembled WGS sequence"/>
</dbReference>
<keyword evidence="1" id="KW-0378">Hydrolase</keyword>
<feature type="chain" id="PRO_5003898138" description="Dienelactone hydrolase domain-containing protein" evidence="2">
    <location>
        <begin position="21"/>
        <end position="314"/>
    </location>
</feature>
<dbReference type="SUPFAM" id="SSF53474">
    <property type="entry name" value="alpha/beta-Hydrolases"/>
    <property type="match status" value="1"/>
</dbReference>
<dbReference type="GO" id="GO:0052689">
    <property type="term" value="F:carboxylic ester hydrolase activity"/>
    <property type="evidence" value="ECO:0007669"/>
    <property type="project" value="UniProtKB-ARBA"/>
</dbReference>
<evidence type="ECO:0000313" key="5">
    <source>
        <dbReference type="Proteomes" id="UP000006327"/>
    </source>
</evidence>
<dbReference type="PANTHER" id="PTHR22946:SF9">
    <property type="entry name" value="POLYKETIDE TRANSFERASE AF380"/>
    <property type="match status" value="1"/>
</dbReference>
<dbReference type="PROSITE" id="PS51257">
    <property type="entry name" value="PROKAR_LIPOPROTEIN"/>
    <property type="match status" value="1"/>
</dbReference>
<dbReference type="RefSeq" id="WP_007623478.1">
    <property type="nucleotide sequence ID" value="NZ_BAEO01000058.1"/>
</dbReference>
<dbReference type="InterPro" id="IPR050261">
    <property type="entry name" value="FrsA_esterase"/>
</dbReference>
<dbReference type="eggNOG" id="COG0412">
    <property type="taxonomic scope" value="Bacteria"/>
</dbReference>
<evidence type="ECO:0000256" key="1">
    <source>
        <dbReference type="ARBA" id="ARBA00022801"/>
    </source>
</evidence>
<evidence type="ECO:0000256" key="2">
    <source>
        <dbReference type="SAM" id="SignalP"/>
    </source>
</evidence>
<dbReference type="AlphaFoldDB" id="K6ZC32"/>
<name>K6ZC32_9ALTE</name>
<protein>
    <recommendedName>
        <fullName evidence="3">Dienelactone hydrolase domain-containing protein</fullName>
    </recommendedName>
</protein>
<dbReference type="EMBL" id="BAEO01000058">
    <property type="protein sequence ID" value="GAC20990.1"/>
    <property type="molecule type" value="Genomic_DNA"/>
</dbReference>